<dbReference type="CDD" id="cd00293">
    <property type="entry name" value="USP-like"/>
    <property type="match status" value="1"/>
</dbReference>
<dbReference type="InterPro" id="IPR006015">
    <property type="entry name" value="Universal_stress_UspA"/>
</dbReference>
<dbReference type="Gene3D" id="3.40.50.620">
    <property type="entry name" value="HUPs"/>
    <property type="match status" value="1"/>
</dbReference>
<accession>A0A2Z2NXI2</accession>
<dbReference type="EMBL" id="CP018632">
    <property type="protein sequence ID" value="ASJ76156.1"/>
    <property type="molecule type" value="Genomic_DNA"/>
</dbReference>
<dbReference type="KEGG" id="gai:IMCC3135_30535"/>
<dbReference type="PRINTS" id="PR01438">
    <property type="entry name" value="UNVRSLSTRESS"/>
</dbReference>
<proteinExistence type="inferred from homology"/>
<evidence type="ECO:0000313" key="3">
    <source>
        <dbReference type="EMBL" id="ASJ76156.1"/>
    </source>
</evidence>
<evidence type="ECO:0000256" key="1">
    <source>
        <dbReference type="ARBA" id="ARBA00008791"/>
    </source>
</evidence>
<gene>
    <name evidence="3" type="ORF">IMCC3135_30535</name>
</gene>
<feature type="domain" description="UspA" evidence="2">
    <location>
        <begin position="1"/>
        <end position="145"/>
    </location>
</feature>
<dbReference type="OrthoDB" id="5795499at2"/>
<keyword evidence="4" id="KW-1185">Reference proteome</keyword>
<dbReference type="PANTHER" id="PTHR31964">
    <property type="entry name" value="ADENINE NUCLEOTIDE ALPHA HYDROLASES-LIKE SUPERFAMILY PROTEIN"/>
    <property type="match status" value="1"/>
</dbReference>
<sequence>MFEKIVVGVDGSPESEHALRLACDLAQKYSSELHLVHTPQPQTVAFAMGAVAGYHAAMAMPSSEEVEVACEKIVSSAKAIAEECNQKITQTHTEPGDPADHIIACAEGCGADLIITGRRGLGSVSSLLQGSTSQRVNHLAKCACLSVVK</sequence>
<comment type="similarity">
    <text evidence="1">Belongs to the universal stress protein A family.</text>
</comment>
<dbReference type="Proteomes" id="UP000250079">
    <property type="component" value="Chromosome"/>
</dbReference>
<dbReference type="Pfam" id="PF00582">
    <property type="entry name" value="Usp"/>
    <property type="match status" value="1"/>
</dbReference>
<dbReference type="InterPro" id="IPR014729">
    <property type="entry name" value="Rossmann-like_a/b/a_fold"/>
</dbReference>
<evidence type="ECO:0000259" key="2">
    <source>
        <dbReference type="Pfam" id="PF00582"/>
    </source>
</evidence>
<dbReference type="PANTHER" id="PTHR31964:SF113">
    <property type="entry name" value="USPA DOMAIN-CONTAINING PROTEIN"/>
    <property type="match status" value="1"/>
</dbReference>
<protein>
    <submittedName>
        <fullName evidence="3">Universal stress protein</fullName>
    </submittedName>
</protein>
<dbReference type="AlphaFoldDB" id="A0A2Z2NXI2"/>
<dbReference type="InterPro" id="IPR006016">
    <property type="entry name" value="UspA"/>
</dbReference>
<reference evidence="3 4" key="1">
    <citation type="submission" date="2016-12" db="EMBL/GenBank/DDBJ databases">
        <authorList>
            <person name="Song W.-J."/>
            <person name="Kurnit D.M."/>
        </authorList>
    </citation>
    <scope>NUCLEOTIDE SEQUENCE [LARGE SCALE GENOMIC DNA]</scope>
    <source>
        <strain evidence="3 4">IMCC3135</strain>
    </source>
</reference>
<dbReference type="RefSeq" id="WP_088920964.1">
    <property type="nucleotide sequence ID" value="NZ_CP018632.1"/>
</dbReference>
<dbReference type="SUPFAM" id="SSF52402">
    <property type="entry name" value="Adenine nucleotide alpha hydrolases-like"/>
    <property type="match status" value="1"/>
</dbReference>
<organism evidence="3 4">
    <name type="scientific">Granulosicoccus antarcticus IMCC3135</name>
    <dbReference type="NCBI Taxonomy" id="1192854"/>
    <lineage>
        <taxon>Bacteria</taxon>
        <taxon>Pseudomonadati</taxon>
        <taxon>Pseudomonadota</taxon>
        <taxon>Gammaproteobacteria</taxon>
        <taxon>Chromatiales</taxon>
        <taxon>Granulosicoccaceae</taxon>
        <taxon>Granulosicoccus</taxon>
    </lineage>
</organism>
<evidence type="ECO:0000313" key="4">
    <source>
        <dbReference type="Proteomes" id="UP000250079"/>
    </source>
</evidence>
<name>A0A2Z2NXI2_9GAMM</name>